<comment type="similarity">
    <text evidence="1 7">Belongs to the universal ribosomal protein uL4 family.</text>
</comment>
<dbReference type="Pfam" id="PF00573">
    <property type="entry name" value="Ribosomal_L4"/>
    <property type="match status" value="1"/>
</dbReference>
<dbReference type="EMBL" id="QRPN01000013">
    <property type="protein sequence ID" value="RHM16901.1"/>
    <property type="molecule type" value="Genomic_DNA"/>
</dbReference>
<dbReference type="AlphaFoldDB" id="A0A108T9A6"/>
<dbReference type="GO" id="GO:1990904">
    <property type="term" value="C:ribonucleoprotein complex"/>
    <property type="evidence" value="ECO:0007669"/>
    <property type="project" value="UniProtKB-KW"/>
</dbReference>
<sequence length="208" mass="22921">MEVNVYNIKGEDTGRKITLNESIFGIEPNDHAIYLDVKQFMANQRQGTHKSKERSEISGSTRKIGRQKGGGGARRGDMNSPVLVGGGRVFGPKPRDYYFKLNKKVKALARKSALAYKAQNNAIIVVEDFNFEAPKTKDFVVMTKNLKVSDKKLLVVLPEANKNVYLSARNVKGANVQTISGLNTYRVLDAGVVVFAESALSAIDNILM</sequence>
<dbReference type="EMBL" id="QSSV01000014">
    <property type="protein sequence ID" value="RGM12464.1"/>
    <property type="molecule type" value="Genomic_DNA"/>
</dbReference>
<dbReference type="Proteomes" id="UP000284777">
    <property type="component" value="Unassembled WGS sequence"/>
</dbReference>
<evidence type="ECO:0000256" key="6">
    <source>
        <dbReference type="ARBA" id="ARBA00035244"/>
    </source>
</evidence>
<dbReference type="EMBL" id="QSGN01000017">
    <property type="protein sequence ID" value="RHB29173.1"/>
    <property type="molecule type" value="Genomic_DNA"/>
</dbReference>
<dbReference type="EMBL" id="QRTW01000014">
    <property type="protein sequence ID" value="RGR13022.1"/>
    <property type="molecule type" value="Genomic_DNA"/>
</dbReference>
<evidence type="ECO:0000256" key="4">
    <source>
        <dbReference type="ARBA" id="ARBA00022980"/>
    </source>
</evidence>
<evidence type="ECO:0000313" key="22">
    <source>
        <dbReference type="Proteomes" id="UP000283310"/>
    </source>
</evidence>
<dbReference type="InterPro" id="IPR013005">
    <property type="entry name" value="Ribosomal_uL4-like"/>
</dbReference>
<dbReference type="Proteomes" id="UP000284161">
    <property type="component" value="Unassembled WGS sequence"/>
</dbReference>
<evidence type="ECO:0000313" key="21">
    <source>
        <dbReference type="Proteomes" id="UP000261223"/>
    </source>
</evidence>
<keyword evidence="5 7" id="KW-0687">Ribonucleoprotein</keyword>
<keyword evidence="4 7" id="KW-0689">Ribosomal protein</keyword>
<evidence type="ECO:0000313" key="14">
    <source>
        <dbReference type="EMBL" id="RGR13022.1"/>
    </source>
</evidence>
<accession>A0A108T9A6</accession>
<evidence type="ECO:0000313" key="23">
    <source>
        <dbReference type="Proteomes" id="UP000283482"/>
    </source>
</evidence>
<evidence type="ECO:0000313" key="18">
    <source>
        <dbReference type="EMBL" id="RHC30381.1"/>
    </source>
</evidence>
<dbReference type="Proteomes" id="UP000285305">
    <property type="component" value="Unassembled WGS sequence"/>
</dbReference>
<dbReference type="GO" id="GO:0005840">
    <property type="term" value="C:ribosome"/>
    <property type="evidence" value="ECO:0007669"/>
    <property type="project" value="UniProtKB-KW"/>
</dbReference>
<feature type="region of interest" description="Disordered" evidence="8">
    <location>
        <begin position="44"/>
        <end position="79"/>
    </location>
</feature>
<evidence type="ECO:0000313" key="25">
    <source>
        <dbReference type="Proteomes" id="UP000284604"/>
    </source>
</evidence>
<comment type="caution">
    <text evidence="12">The sequence shown here is derived from an EMBL/GenBank/DDBJ whole genome shotgun (WGS) entry which is preliminary data.</text>
</comment>
<dbReference type="EMBL" id="WCLP01000005">
    <property type="protein sequence ID" value="KAB5283627.1"/>
    <property type="molecule type" value="Genomic_DNA"/>
</dbReference>
<proteinExistence type="inferred from homology"/>
<evidence type="ECO:0000313" key="30">
    <source>
        <dbReference type="Proteomes" id="UP000467334"/>
    </source>
</evidence>
<evidence type="ECO:0000313" key="28">
    <source>
        <dbReference type="Proteomes" id="UP000431177"/>
    </source>
</evidence>
<dbReference type="EMBL" id="QSBD01000018">
    <property type="protein sequence ID" value="RGW96216.1"/>
    <property type="molecule type" value="Genomic_DNA"/>
</dbReference>
<comment type="subunit">
    <text evidence="7">Part of the 50S ribosomal subunit.</text>
</comment>
<evidence type="ECO:0000313" key="12">
    <source>
        <dbReference type="EMBL" id="KWR55720.1"/>
    </source>
</evidence>
<reference evidence="12" key="2">
    <citation type="submission" date="2016-01" db="EMBL/GenBank/DDBJ databases">
        <authorList>
            <person name="McClelland M."/>
            <person name="Jain A."/>
            <person name="Saraogi P."/>
            <person name="Mendelson R."/>
            <person name="Westerman R."/>
            <person name="SanMiguel P."/>
            <person name="Csonka L."/>
        </authorList>
    </citation>
    <scope>NUCLEOTIDE SEQUENCE</scope>
    <source>
        <strain evidence="12">CL09T03C01</strain>
    </source>
</reference>
<dbReference type="SUPFAM" id="SSF52166">
    <property type="entry name" value="Ribosomal protein L4"/>
    <property type="match status" value="1"/>
</dbReference>
<evidence type="ECO:0000313" key="10">
    <source>
        <dbReference type="EMBL" id="KAB5312521.1"/>
    </source>
</evidence>
<keyword evidence="2 7" id="KW-0699">rRNA-binding</keyword>
<dbReference type="InterPro" id="IPR023574">
    <property type="entry name" value="Ribosomal_uL4_dom_sf"/>
</dbReference>
<reference evidence="21 22" key="3">
    <citation type="submission" date="2018-08" db="EMBL/GenBank/DDBJ databases">
        <title>A genome reference for cultivated species of the human gut microbiota.</title>
        <authorList>
            <person name="Zou Y."/>
            <person name="Xue W."/>
            <person name="Luo G."/>
        </authorList>
    </citation>
    <scope>NUCLEOTIDE SEQUENCE [LARGE SCALE GENOMIC DNA]</scope>
    <source>
        <strain evidence="16 26">AF05-4</strain>
        <strain evidence="15 24">AF25-6</strain>
        <strain evidence="14 22">AF26-20BH</strain>
        <strain evidence="19 25">AF35-20</strain>
        <strain evidence="18 27">AM36-9BH</strain>
        <strain evidence="17 23">AM40-34</strain>
        <strain evidence="13 21">TF03-6</strain>
    </source>
</reference>
<dbReference type="Proteomes" id="UP000440773">
    <property type="component" value="Unassembled WGS sequence"/>
</dbReference>
<dbReference type="EMBL" id="QSHQ01000011">
    <property type="protein sequence ID" value="RHC30381.1"/>
    <property type="molecule type" value="Genomic_DNA"/>
</dbReference>
<reference evidence="28 29" key="4">
    <citation type="journal article" date="2019" name="Nat. Med.">
        <title>A library of human gut bacterial isolates paired with longitudinal multiomics data enables mechanistic microbiome research.</title>
        <authorList>
            <person name="Poyet M."/>
            <person name="Groussin M."/>
            <person name="Gibbons S.M."/>
            <person name="Avila-Pacheco J."/>
            <person name="Jiang X."/>
            <person name="Kearney S.M."/>
            <person name="Perrotta A.R."/>
            <person name="Berdy B."/>
            <person name="Zhao S."/>
            <person name="Lieberman T.D."/>
            <person name="Swanson P.K."/>
            <person name="Smith M."/>
            <person name="Roesemann S."/>
            <person name="Alexander J.E."/>
            <person name="Rich S.A."/>
            <person name="Livny J."/>
            <person name="Vlamakis H."/>
            <person name="Clish C."/>
            <person name="Bullock K."/>
            <person name="Deik A."/>
            <person name="Scott J."/>
            <person name="Pierce K.A."/>
            <person name="Xavier R.J."/>
            <person name="Alm E.J."/>
        </authorList>
    </citation>
    <scope>NUCLEOTIDE SEQUENCE [LARGE SCALE GENOMIC DNA]</scope>
    <source>
        <strain evidence="9 29">BIOML-A17</strain>
        <strain evidence="11 28">BIOML-A2</strain>
        <strain evidence="10 30">BIOML-A6</strain>
    </source>
</reference>
<evidence type="ECO:0000313" key="24">
    <source>
        <dbReference type="Proteomes" id="UP000284161"/>
    </source>
</evidence>
<dbReference type="GO" id="GO:0006412">
    <property type="term" value="P:translation"/>
    <property type="evidence" value="ECO:0007669"/>
    <property type="project" value="UniProtKB-UniRule"/>
</dbReference>
<evidence type="ECO:0000313" key="27">
    <source>
        <dbReference type="Proteomes" id="UP000285305"/>
    </source>
</evidence>
<evidence type="ECO:0000256" key="3">
    <source>
        <dbReference type="ARBA" id="ARBA00022884"/>
    </source>
</evidence>
<evidence type="ECO:0000256" key="7">
    <source>
        <dbReference type="HAMAP-Rule" id="MF_01328"/>
    </source>
</evidence>
<evidence type="ECO:0000313" key="19">
    <source>
        <dbReference type="EMBL" id="RHM16901.1"/>
    </source>
</evidence>
<dbReference type="InterPro" id="IPR002136">
    <property type="entry name" value="Ribosomal_uL4"/>
</dbReference>
<dbReference type="STRING" id="46506.AA415_01507"/>
<dbReference type="PANTHER" id="PTHR10746:SF6">
    <property type="entry name" value="LARGE RIBOSOMAL SUBUNIT PROTEIN UL4M"/>
    <property type="match status" value="1"/>
</dbReference>
<dbReference type="Proteomes" id="UP000467334">
    <property type="component" value="Unassembled WGS sequence"/>
</dbReference>
<evidence type="ECO:0000313" key="11">
    <source>
        <dbReference type="EMBL" id="KAB5327909.1"/>
    </source>
</evidence>
<dbReference type="EMBL" id="QRUB01000016">
    <property type="protein sequence ID" value="RGR26716.1"/>
    <property type="molecule type" value="Genomic_DNA"/>
</dbReference>
<dbReference type="Gene3D" id="3.40.1370.10">
    <property type="match status" value="1"/>
</dbReference>
<dbReference type="NCBIfam" id="TIGR03953">
    <property type="entry name" value="rplD_bact"/>
    <property type="match status" value="1"/>
</dbReference>
<dbReference type="Proteomes" id="UP000283310">
    <property type="component" value="Unassembled WGS sequence"/>
</dbReference>
<dbReference type="PATRIC" id="fig|46506.5.peg.1600"/>
<evidence type="ECO:0000313" key="16">
    <source>
        <dbReference type="EMBL" id="RGW96216.1"/>
    </source>
</evidence>
<evidence type="ECO:0000313" key="15">
    <source>
        <dbReference type="EMBL" id="RGR26716.1"/>
    </source>
</evidence>
<evidence type="ECO:0000313" key="29">
    <source>
        <dbReference type="Proteomes" id="UP000440773"/>
    </source>
</evidence>
<dbReference type="Proteomes" id="UP000284604">
    <property type="component" value="Unassembled WGS sequence"/>
</dbReference>
<evidence type="ECO:0000313" key="26">
    <source>
        <dbReference type="Proteomes" id="UP000284777"/>
    </source>
</evidence>
<organism evidence="12 20">
    <name type="scientific">Bacteroides stercoris</name>
    <dbReference type="NCBI Taxonomy" id="46506"/>
    <lineage>
        <taxon>Bacteria</taxon>
        <taxon>Pseudomonadati</taxon>
        <taxon>Bacteroidota</taxon>
        <taxon>Bacteroidia</taxon>
        <taxon>Bacteroidales</taxon>
        <taxon>Bacteroidaceae</taxon>
        <taxon>Bacteroides</taxon>
    </lineage>
</organism>
<dbReference type="PANTHER" id="PTHR10746">
    <property type="entry name" value="50S RIBOSOMAL PROTEIN L4"/>
    <property type="match status" value="1"/>
</dbReference>
<name>A0A108T9A6_BACSE</name>
<dbReference type="Proteomes" id="UP000056419">
    <property type="component" value="Unassembled WGS sequence"/>
</dbReference>
<evidence type="ECO:0000313" key="9">
    <source>
        <dbReference type="EMBL" id="KAB5283627.1"/>
    </source>
</evidence>
<dbReference type="Proteomes" id="UP000283482">
    <property type="component" value="Unassembled WGS sequence"/>
</dbReference>
<keyword evidence="3 7" id="KW-0694">RNA-binding</keyword>
<evidence type="ECO:0000256" key="5">
    <source>
        <dbReference type="ARBA" id="ARBA00023274"/>
    </source>
</evidence>
<dbReference type="RefSeq" id="WP_060385715.1">
    <property type="nucleotide sequence ID" value="NZ_AP031449.1"/>
</dbReference>
<dbReference type="FunFam" id="3.40.1370.10:FF:000009">
    <property type="entry name" value="50S ribosomal protein L4"/>
    <property type="match status" value="1"/>
</dbReference>
<comment type="function">
    <text evidence="7">One of the primary rRNA binding proteins, this protein initially binds near the 5'-end of the 23S rRNA. It is important during the early stages of 50S assembly. It makes multiple contacts with different domains of the 23S rRNA in the assembled 50S subunit and ribosome.</text>
</comment>
<comment type="function">
    <text evidence="7">Forms part of the polypeptide exit tunnel.</text>
</comment>
<dbReference type="GO" id="GO:0019843">
    <property type="term" value="F:rRNA binding"/>
    <property type="evidence" value="ECO:0007669"/>
    <property type="project" value="UniProtKB-UniRule"/>
</dbReference>
<dbReference type="GO" id="GO:0003735">
    <property type="term" value="F:structural constituent of ribosome"/>
    <property type="evidence" value="ECO:0007669"/>
    <property type="project" value="InterPro"/>
</dbReference>
<evidence type="ECO:0000313" key="13">
    <source>
        <dbReference type="EMBL" id="RGM12464.1"/>
    </source>
</evidence>
<evidence type="ECO:0000313" key="20">
    <source>
        <dbReference type="Proteomes" id="UP000056419"/>
    </source>
</evidence>
<evidence type="ECO:0000256" key="1">
    <source>
        <dbReference type="ARBA" id="ARBA00010528"/>
    </source>
</evidence>
<evidence type="ECO:0000256" key="8">
    <source>
        <dbReference type="SAM" id="MobiDB-lite"/>
    </source>
</evidence>
<dbReference type="Proteomes" id="UP000261223">
    <property type="component" value="Unassembled WGS sequence"/>
</dbReference>
<evidence type="ECO:0000256" key="2">
    <source>
        <dbReference type="ARBA" id="ARBA00022730"/>
    </source>
</evidence>
<gene>
    <name evidence="7 12" type="primary">rplD</name>
    <name evidence="12" type="ORF">AA415_01507</name>
    <name evidence="18" type="ORF">DW853_07640</name>
    <name evidence="17" type="ORF">DW889_08460</name>
    <name evidence="16" type="ORF">DWV41_11825</name>
    <name evidence="15" type="ORF">DWY58_13780</name>
    <name evidence="14" type="ORF">DWY65_09580</name>
    <name evidence="19" type="ORF">DWZ78_12760</name>
    <name evidence="13" type="ORF">DXC34_11485</name>
    <name evidence="11" type="ORF">F9950_08630</name>
    <name evidence="10" type="ORF">F9958_12540</name>
    <name evidence="9" type="ORF">F9962_02900</name>
</gene>
<keyword evidence="20" id="KW-1185">Reference proteome</keyword>
<dbReference type="Proteomes" id="UP000431177">
    <property type="component" value="Unassembled WGS sequence"/>
</dbReference>
<dbReference type="EMBL" id="WCLA01000015">
    <property type="protein sequence ID" value="KAB5327909.1"/>
    <property type="molecule type" value="Genomic_DNA"/>
</dbReference>
<evidence type="ECO:0000313" key="17">
    <source>
        <dbReference type="EMBL" id="RHB29173.1"/>
    </source>
</evidence>
<reference evidence="12 20" key="1">
    <citation type="journal article" date="2016" name="BMC Genomics">
        <title>Type VI secretion systems of human gut Bacteroidales segregate into three genetic architectures, two of which are contained on mobile genetic elements.</title>
        <authorList>
            <person name="Coyne M.J."/>
            <person name="Roelofs K.G."/>
            <person name="Comstock L.E."/>
        </authorList>
    </citation>
    <scope>NUCLEOTIDE SEQUENCE [LARGE SCALE GENOMIC DNA]</scope>
    <source>
        <strain evidence="12 20">CL09T03C01</strain>
    </source>
</reference>
<dbReference type="EMBL" id="LRGC01000005">
    <property type="protein sequence ID" value="KWR55720.1"/>
    <property type="molecule type" value="Genomic_DNA"/>
</dbReference>
<dbReference type="EMBL" id="WCLE01000028">
    <property type="protein sequence ID" value="KAB5312521.1"/>
    <property type="molecule type" value="Genomic_DNA"/>
</dbReference>
<protein>
    <recommendedName>
        <fullName evidence="6 7">Large ribosomal subunit protein uL4</fullName>
    </recommendedName>
</protein>
<dbReference type="HAMAP" id="MF_01328_B">
    <property type="entry name" value="Ribosomal_uL4_B"/>
    <property type="match status" value="1"/>
</dbReference>